<reference evidence="4 5" key="1">
    <citation type="submission" date="2023-05" db="EMBL/GenBank/DDBJ databases">
        <title>YMD87, complete Genome.</title>
        <authorList>
            <person name="Zhang J."/>
            <person name="Xu X."/>
        </authorList>
    </citation>
    <scope>NUCLEOTIDE SEQUENCE [LARGE SCALE GENOMIC DNA]</scope>
    <source>
        <strain evidence="4 5">YMD87</strain>
    </source>
</reference>
<dbReference type="Pfam" id="PF13193">
    <property type="entry name" value="AMP-binding_C"/>
    <property type="match status" value="1"/>
</dbReference>
<evidence type="ECO:0000256" key="2">
    <source>
        <dbReference type="ARBA" id="ARBA00022553"/>
    </source>
</evidence>
<dbReference type="InterPro" id="IPR029058">
    <property type="entry name" value="AB_hydrolase_fold"/>
</dbReference>
<keyword evidence="5" id="KW-1185">Reference proteome</keyword>
<dbReference type="NCBIfam" id="TIGR01733">
    <property type="entry name" value="AA-adenyl-dom"/>
    <property type="match status" value="1"/>
</dbReference>
<dbReference type="PANTHER" id="PTHR45527">
    <property type="entry name" value="NONRIBOSOMAL PEPTIDE SYNTHETASE"/>
    <property type="match status" value="1"/>
</dbReference>
<dbReference type="InterPro" id="IPR000873">
    <property type="entry name" value="AMP-dep_synth/lig_dom"/>
</dbReference>
<dbReference type="Gene3D" id="3.40.50.1820">
    <property type="entry name" value="alpha/beta hydrolase"/>
    <property type="match status" value="1"/>
</dbReference>
<dbReference type="SMART" id="SM00823">
    <property type="entry name" value="PKS_PP"/>
    <property type="match status" value="1"/>
</dbReference>
<evidence type="ECO:0000256" key="1">
    <source>
        <dbReference type="ARBA" id="ARBA00022450"/>
    </source>
</evidence>
<dbReference type="PANTHER" id="PTHR45527:SF1">
    <property type="entry name" value="FATTY ACID SYNTHASE"/>
    <property type="match status" value="1"/>
</dbReference>
<dbReference type="Gene3D" id="2.30.38.10">
    <property type="entry name" value="Luciferase, Domain 3"/>
    <property type="match status" value="1"/>
</dbReference>
<dbReference type="InterPro" id="IPR023213">
    <property type="entry name" value="CAT-like_dom_sf"/>
</dbReference>
<dbReference type="Pfam" id="PF00501">
    <property type="entry name" value="AMP-binding"/>
    <property type="match status" value="1"/>
</dbReference>
<dbReference type="InterPro" id="IPR036736">
    <property type="entry name" value="ACP-like_sf"/>
</dbReference>
<dbReference type="InterPro" id="IPR020806">
    <property type="entry name" value="PKS_PP-bd"/>
</dbReference>
<dbReference type="InterPro" id="IPR025110">
    <property type="entry name" value="AMP-bd_C"/>
</dbReference>
<dbReference type="Gene3D" id="3.30.300.30">
    <property type="match status" value="1"/>
</dbReference>
<evidence type="ECO:0000313" key="5">
    <source>
        <dbReference type="Proteomes" id="UP001241605"/>
    </source>
</evidence>
<dbReference type="InterPro" id="IPR045851">
    <property type="entry name" value="AMP-bd_C_sf"/>
</dbReference>
<keyword evidence="2" id="KW-0597">Phosphoprotein</keyword>
<evidence type="ECO:0000313" key="4">
    <source>
        <dbReference type="EMBL" id="WGW03321.1"/>
    </source>
</evidence>
<dbReference type="Gene3D" id="1.10.1200.10">
    <property type="entry name" value="ACP-like"/>
    <property type="match status" value="1"/>
</dbReference>
<proteinExistence type="predicted"/>
<dbReference type="RefSeq" id="WP_282299956.1">
    <property type="nucleotide sequence ID" value="NZ_CP124616.1"/>
</dbReference>
<dbReference type="Gene3D" id="3.40.50.980">
    <property type="match status" value="2"/>
</dbReference>
<organism evidence="4 5">
    <name type="scientific">Tropicibacter oceani</name>
    <dbReference type="NCBI Taxonomy" id="3058420"/>
    <lineage>
        <taxon>Bacteria</taxon>
        <taxon>Pseudomonadati</taxon>
        <taxon>Pseudomonadota</taxon>
        <taxon>Alphaproteobacteria</taxon>
        <taxon>Rhodobacterales</taxon>
        <taxon>Roseobacteraceae</taxon>
        <taxon>Tropicibacter</taxon>
    </lineage>
</organism>
<protein>
    <submittedName>
        <fullName evidence="4">Amino acid adenylation domain-containing protein</fullName>
    </submittedName>
</protein>
<dbReference type="InterPro" id="IPR010071">
    <property type="entry name" value="AA_adenyl_dom"/>
</dbReference>
<dbReference type="Proteomes" id="UP001241605">
    <property type="component" value="Chromosome"/>
</dbReference>
<dbReference type="EMBL" id="CP124616">
    <property type="protein sequence ID" value="WGW03321.1"/>
    <property type="molecule type" value="Genomic_DNA"/>
</dbReference>
<dbReference type="CDD" id="cd05930">
    <property type="entry name" value="A_NRPS"/>
    <property type="match status" value="1"/>
</dbReference>
<gene>
    <name evidence="4" type="ORF">QF118_15520</name>
</gene>
<dbReference type="SUPFAM" id="SSF52777">
    <property type="entry name" value="CoA-dependent acyltransferases"/>
    <property type="match status" value="2"/>
</dbReference>
<dbReference type="Gene3D" id="3.30.559.10">
    <property type="entry name" value="Chloramphenicol acetyltransferase-like domain"/>
    <property type="match status" value="1"/>
</dbReference>
<dbReference type="Gene3D" id="3.30.559.30">
    <property type="entry name" value="Nonribosomal peptide synthetase, condensation domain"/>
    <property type="match status" value="1"/>
</dbReference>
<dbReference type="InterPro" id="IPR001242">
    <property type="entry name" value="Condensation_dom"/>
</dbReference>
<dbReference type="PROSITE" id="PS50075">
    <property type="entry name" value="CARRIER"/>
    <property type="match status" value="1"/>
</dbReference>
<dbReference type="Pfam" id="PF00550">
    <property type="entry name" value="PP-binding"/>
    <property type="match status" value="1"/>
</dbReference>
<evidence type="ECO:0000259" key="3">
    <source>
        <dbReference type="PROSITE" id="PS50075"/>
    </source>
</evidence>
<dbReference type="SUPFAM" id="SSF56801">
    <property type="entry name" value="Acetyl-CoA synthetase-like"/>
    <property type="match status" value="1"/>
</dbReference>
<feature type="domain" description="Carrier" evidence="3">
    <location>
        <begin position="964"/>
        <end position="1040"/>
    </location>
</feature>
<keyword evidence="1" id="KW-0596">Phosphopantetheine</keyword>
<name>A0ABY8QH77_9RHOB</name>
<sequence>MNSRQASIAQSEVWALDRIAPERSAAALLWAISITSPSDPAALARTLAAALAGVIARHDCLRMRFAVQGAGLCHTLVAAGPVALPMIDESALSDAQRLQAARQFGMQPYALAQDAPCRFRLVQDGPGAFRLLCGFHHIAIDGLSWRYFFRDLVQELSAAMPFDPAQDYDDFATAQRAQIAAIRAAQPYWQDIVRVTPWTLPGGGTGLASPAQGQATPAGIVETALDPQLHAALKSRAAQSGISRFRLLLTGFGAWCARAAGRDCIAVATTLAGRAPGAFDGVIGVFANVHPIAIDTQGASFTSLAASVDAGLARALDHQALSPAVALAALGLGGAHGPVPASLTRSPGRASAVIGTLRLSEERVFLPVGTRPLSVYARLDEDSITLTWVHDEALFDRDAVLRAARQLEHLLQQALADPDSSLCQIPSIPPSERARVLDMATGAPRALSPRPLHRLVQDQAQRSPDATAVLDGETRLSHAQVQAKANALALQLAALGVGRGDYVPIVMVPGAQMLLAELAVLKLGAIFVPMNPDWPALRLQQLLARLVPKTVMRRADDGLALDGGAAATLTVPEALIIAEAGRCDSVDIAPDDPVYCIFTSGSTGQPKGAINTGRGLCNRIDGMRAMIDDPRPVVLAGAGAGVDTLVWQYFLPLVAGGICTLPGVQTGGSAEAMLKRCAEAQITVMDFVPSLFAGFVECLDQMPEPDVAWALASVRNVLIGGEAMQGAPVRRFRQRFPWIRVHNSYGPTETAISCIFHEVSQHCGDPVPIGRPLRNTIALVRDAQGHPAPIGWTGELCLGGACLGLGYFDAPDLTDHSFVRVDPAALGTDRLYRTGDLARLRADGLIDYLGRLDDQISLNGNRMEPTEIEATLMQHPALAQAAVALLPSPDGPARLVAFVVIRGDHTPSGAALRDFLALRLPRGWLPSLYLKVADLPRAASGKLDRAALARCTGAPLHLRAPDSGPVPEPVQRIIDAWAKVLGHGDIRAQDNVFLDLGAESLAALQVHAVLQQALGREIDLRDLFTHATPAALAQRLAGQAPPEQGDLAARLAPYLSTWSGERKTPDSLLFTLNGAGKGRRLFWCFQGFAELRDLARHLAPHHPVTGMRSAHLAFDYSRDNVSALAKLYIREIEDLVPEGPLTIGGNCQATRIVREIAAQLHQAGREVALTILMEDTEFAPLPGRIALLYGDESHLNPYRQTSGPNPDDRFRALYEGGFVTRVIPGGHGRFFLPGNVEGLAAVLRDLLP</sequence>
<dbReference type="SUPFAM" id="SSF53474">
    <property type="entry name" value="alpha/beta-Hydrolases"/>
    <property type="match status" value="1"/>
</dbReference>
<dbReference type="InterPro" id="IPR009081">
    <property type="entry name" value="PP-bd_ACP"/>
</dbReference>
<dbReference type="Pfam" id="PF00668">
    <property type="entry name" value="Condensation"/>
    <property type="match status" value="1"/>
</dbReference>
<accession>A0ABY8QH77</accession>
<dbReference type="SUPFAM" id="SSF47336">
    <property type="entry name" value="ACP-like"/>
    <property type="match status" value="1"/>
</dbReference>